<evidence type="ECO:0000256" key="1">
    <source>
        <dbReference type="SAM" id="SignalP"/>
    </source>
</evidence>
<dbReference type="Proteomes" id="UP000095300">
    <property type="component" value="Unassembled WGS sequence"/>
</dbReference>
<dbReference type="PANTHER" id="PTHR20898:SF0">
    <property type="entry name" value="DAEDALUS ON 3-RELATED"/>
    <property type="match status" value="1"/>
</dbReference>
<reference evidence="2" key="1">
    <citation type="submission" date="2020-05" db="UniProtKB">
        <authorList>
            <consortium name="EnsemblMetazoa"/>
        </authorList>
    </citation>
    <scope>IDENTIFICATION</scope>
    <source>
        <strain evidence="2">USDA</strain>
    </source>
</reference>
<dbReference type="Pfam" id="PF06477">
    <property type="entry name" value="DUF1091"/>
    <property type="match status" value="1"/>
</dbReference>
<dbReference type="EnsemblMetazoa" id="SCAU005980-RA">
    <property type="protein sequence ID" value="SCAU005980-PA"/>
    <property type="gene ID" value="SCAU005980"/>
</dbReference>
<evidence type="ECO:0000313" key="3">
    <source>
        <dbReference type="Proteomes" id="UP000095300"/>
    </source>
</evidence>
<gene>
    <name evidence="2" type="primary">106092678</name>
</gene>
<keyword evidence="1" id="KW-0732">Signal</keyword>
<dbReference type="SMART" id="SM00697">
    <property type="entry name" value="DM8"/>
    <property type="match status" value="1"/>
</dbReference>
<evidence type="ECO:0008006" key="4">
    <source>
        <dbReference type="Google" id="ProtNLM"/>
    </source>
</evidence>
<proteinExistence type="predicted"/>
<feature type="signal peptide" evidence="1">
    <location>
        <begin position="1"/>
        <end position="16"/>
    </location>
</feature>
<feature type="chain" id="PRO_5009326234" description="MD-2-related lipid-recognition domain-containing protein" evidence="1">
    <location>
        <begin position="17"/>
        <end position="168"/>
    </location>
</feature>
<protein>
    <recommendedName>
        <fullName evidence="4">MD-2-related lipid-recognition domain-containing protein</fullName>
    </recommendedName>
</protein>
<name>A0A1I8P952_STOCA</name>
<dbReference type="PANTHER" id="PTHR20898">
    <property type="entry name" value="DAEDALUS ON 3-RELATED-RELATED"/>
    <property type="match status" value="1"/>
</dbReference>
<accession>A0A1I8P952</accession>
<organism evidence="2 3">
    <name type="scientific">Stomoxys calcitrans</name>
    <name type="common">Stable fly</name>
    <name type="synonym">Conops calcitrans</name>
    <dbReference type="NCBI Taxonomy" id="35570"/>
    <lineage>
        <taxon>Eukaryota</taxon>
        <taxon>Metazoa</taxon>
        <taxon>Ecdysozoa</taxon>
        <taxon>Arthropoda</taxon>
        <taxon>Hexapoda</taxon>
        <taxon>Insecta</taxon>
        <taxon>Pterygota</taxon>
        <taxon>Neoptera</taxon>
        <taxon>Endopterygota</taxon>
        <taxon>Diptera</taxon>
        <taxon>Brachycera</taxon>
        <taxon>Muscomorpha</taxon>
        <taxon>Muscoidea</taxon>
        <taxon>Muscidae</taxon>
        <taxon>Stomoxys</taxon>
    </lineage>
</organism>
<evidence type="ECO:0000313" key="2">
    <source>
        <dbReference type="EnsemblMetazoa" id="SCAU005980-PA"/>
    </source>
</evidence>
<dbReference type="VEuPathDB" id="VectorBase:SCAU005980"/>
<keyword evidence="3" id="KW-1185">Reference proteome</keyword>
<sequence>MLKLVIIALLYQEVRLIIKGDWVKCSSNNEEFLKFEMCRLRYYKKDNQEFSYYAKLLKTVTHSEARLEATFVTPKKPLNLLNLTLDGCELLRGRKKLFAARRIFDIIAKNTNFNHSCPYTHDIFGTNLTLDVRQIPYAVPKGKYSLKVTFNVNRGASIIVVEGFGNIL</sequence>
<dbReference type="InterPro" id="IPR010512">
    <property type="entry name" value="DUF1091"/>
</dbReference>
<dbReference type="AlphaFoldDB" id="A0A1I8P952"/>
<dbReference type="OrthoDB" id="7727171at2759"/>
<dbReference type="KEGG" id="scac:106092678"/>